<evidence type="ECO:0000313" key="4">
    <source>
        <dbReference type="EMBL" id="CAB4179675.1"/>
    </source>
</evidence>
<sequence length="86" mass="10302">MPMQNTRVSNMMTRKDYVSTAEILKTYAEAMDLFFFEDLVNDFADMFAEDNARFNRVRFVEACNWLADERRQELESDLMQEIREAE</sequence>
<evidence type="ECO:0000313" key="9">
    <source>
        <dbReference type="EMBL" id="CAB5231259.1"/>
    </source>
</evidence>
<dbReference type="EMBL" id="LR797188">
    <property type="protein sequence ID" value="CAB4192921.1"/>
    <property type="molecule type" value="Genomic_DNA"/>
</dbReference>
<dbReference type="EMBL" id="LR797131">
    <property type="protein sequence ID" value="CAB4188953.1"/>
    <property type="molecule type" value="Genomic_DNA"/>
</dbReference>
<organism evidence="1">
    <name type="scientific">uncultured Caudovirales phage</name>
    <dbReference type="NCBI Taxonomy" id="2100421"/>
    <lineage>
        <taxon>Viruses</taxon>
        <taxon>Duplodnaviria</taxon>
        <taxon>Heunggongvirae</taxon>
        <taxon>Uroviricota</taxon>
        <taxon>Caudoviricetes</taxon>
        <taxon>Peduoviridae</taxon>
        <taxon>Maltschvirus</taxon>
        <taxon>Maltschvirus maltsch</taxon>
    </lineage>
</organism>
<dbReference type="EMBL" id="LR798431">
    <property type="protein sequence ID" value="CAB5231259.1"/>
    <property type="molecule type" value="Genomic_DNA"/>
</dbReference>
<evidence type="ECO:0000313" key="2">
    <source>
        <dbReference type="EMBL" id="CAB4150767.1"/>
    </source>
</evidence>
<dbReference type="EMBL" id="LR797080">
    <property type="protein sequence ID" value="CAB4185803.1"/>
    <property type="molecule type" value="Genomic_DNA"/>
</dbReference>
<evidence type="ECO:0000313" key="7">
    <source>
        <dbReference type="EMBL" id="CAB4192921.1"/>
    </source>
</evidence>
<gene>
    <name evidence="4" type="ORF">UFOVP1032_48</name>
    <name evidence="5" type="ORF">UFOVP1125_116</name>
    <name evidence="6" type="ORF">UFOVP1173_62</name>
    <name evidence="7" type="ORF">UFOVP1241_132</name>
    <name evidence="8" type="ORF">UFOVP1491_48</name>
    <name evidence="9" type="ORF">UFOVP1579_48</name>
    <name evidence="1" type="ORF">UFOVP485_73</name>
    <name evidence="2" type="ORF">UFOVP575_25</name>
    <name evidence="3" type="ORF">UFOVP963_135</name>
</gene>
<accession>A0A6J5MLL8</accession>
<reference evidence="1" key="1">
    <citation type="submission" date="2020-04" db="EMBL/GenBank/DDBJ databases">
        <authorList>
            <person name="Chiriac C."/>
            <person name="Salcher M."/>
            <person name="Ghai R."/>
            <person name="Kavagutti S V."/>
        </authorList>
    </citation>
    <scope>NUCLEOTIDE SEQUENCE</scope>
</reference>
<protein>
    <submittedName>
        <fullName evidence="1">Uncharacterized protein</fullName>
    </submittedName>
</protein>
<evidence type="ECO:0000313" key="8">
    <source>
        <dbReference type="EMBL" id="CAB4217600.1"/>
    </source>
</evidence>
<evidence type="ECO:0000313" key="6">
    <source>
        <dbReference type="EMBL" id="CAB4188953.1"/>
    </source>
</evidence>
<proteinExistence type="predicted"/>
<evidence type="ECO:0000313" key="1">
    <source>
        <dbReference type="EMBL" id="CAB4145950.1"/>
    </source>
</evidence>
<dbReference type="EMBL" id="LR796983">
    <property type="protein sequence ID" value="CAB4179675.1"/>
    <property type="molecule type" value="Genomic_DNA"/>
</dbReference>
<dbReference type="EMBL" id="LR797455">
    <property type="protein sequence ID" value="CAB4217600.1"/>
    <property type="molecule type" value="Genomic_DNA"/>
</dbReference>
<dbReference type="EMBL" id="LR796457">
    <property type="protein sequence ID" value="CAB4145950.1"/>
    <property type="molecule type" value="Genomic_DNA"/>
</dbReference>
<evidence type="ECO:0000313" key="5">
    <source>
        <dbReference type="EMBL" id="CAB4185803.1"/>
    </source>
</evidence>
<dbReference type="EMBL" id="LR796915">
    <property type="protein sequence ID" value="CAB4175228.1"/>
    <property type="molecule type" value="Genomic_DNA"/>
</dbReference>
<evidence type="ECO:0000313" key="3">
    <source>
        <dbReference type="EMBL" id="CAB4175228.1"/>
    </source>
</evidence>
<dbReference type="EMBL" id="LR796551">
    <property type="protein sequence ID" value="CAB4150767.1"/>
    <property type="molecule type" value="Genomic_DNA"/>
</dbReference>
<name>A0A6J5MLL8_9CAUD</name>